<dbReference type="EMBL" id="JACOGF010000028">
    <property type="protein sequence ID" value="MBC3921150.1"/>
    <property type="molecule type" value="Genomic_DNA"/>
</dbReference>
<sequence>MDVKQEELLLLDDVVRRTVANPTASHCWHQMIQILRRQAHPALSLQLEQFLLLNVEGNDLPGFYRATFLDMLTGRPEYLQQAGHIMLTLQPLDTDRLITFLQNSWQRVLLDAAGRDAFRQRLQELALPQIAALLNQCIWQTLQPAKILKSRPLTEIRKVALIAPLLTNIKHPPTLMALQQADSLRQNGYEVALFSAQEMLGPDFKHFLGSHSFMSDPEFVTAGWERYLGQRAQFVTGDVRFSMMQRWKSLVHQMAQFDPDLVMSVGLYSGLAAALYPVRPMLSLGINSLSPMLPADVWLTAQQDLHATVAAQWGTAFPASQAHYHPYRLHKPDVTVQLEREALGLAKNQSVLLTLVSESEARITGEWAASMLAILAAFPDVVWLIVGGNGVMPTALQSAKTGQVRCIAFCSDALKYMTCSDVYINPPMLGGGFAVAEAMSLGVPALSMQGSDGGDKLGRAAMTSMAGYFQTLQLWLNQHAVRQSAGLAMQDHFYQHLDLAHAAPSLKIACELALQRFQIRMAAPTS</sequence>
<organism evidence="1 2">
    <name type="scientific">Undibacterium hunanense</name>
    <dbReference type="NCBI Taxonomy" id="2762292"/>
    <lineage>
        <taxon>Bacteria</taxon>
        <taxon>Pseudomonadati</taxon>
        <taxon>Pseudomonadota</taxon>
        <taxon>Betaproteobacteria</taxon>
        <taxon>Burkholderiales</taxon>
        <taxon>Oxalobacteraceae</taxon>
        <taxon>Undibacterium</taxon>
    </lineage>
</organism>
<comment type="caution">
    <text evidence="1">The sequence shown here is derived from an EMBL/GenBank/DDBJ whole genome shotgun (WGS) entry which is preliminary data.</text>
</comment>
<evidence type="ECO:0000313" key="1">
    <source>
        <dbReference type="EMBL" id="MBC3921150.1"/>
    </source>
</evidence>
<gene>
    <name evidence="1" type="ORF">H8L32_27050</name>
</gene>
<evidence type="ECO:0000313" key="2">
    <source>
        <dbReference type="Proteomes" id="UP000650424"/>
    </source>
</evidence>
<proteinExistence type="predicted"/>
<accession>A0ABR6ZZW2</accession>
<dbReference type="Proteomes" id="UP000650424">
    <property type="component" value="Unassembled WGS sequence"/>
</dbReference>
<protein>
    <submittedName>
        <fullName evidence="1">Uncharacterized protein</fullName>
    </submittedName>
</protein>
<dbReference type="Gene3D" id="3.40.50.2000">
    <property type="entry name" value="Glycogen Phosphorylase B"/>
    <property type="match status" value="1"/>
</dbReference>
<reference evidence="1 2" key="1">
    <citation type="submission" date="2020-08" db="EMBL/GenBank/DDBJ databases">
        <title>Novel species isolated from subtropical streams in China.</title>
        <authorList>
            <person name="Lu H."/>
        </authorList>
    </citation>
    <scope>NUCLEOTIDE SEQUENCE [LARGE SCALE GENOMIC DNA]</scope>
    <source>
        <strain evidence="1 2">CY18W</strain>
    </source>
</reference>
<dbReference type="SUPFAM" id="SSF53756">
    <property type="entry name" value="UDP-Glycosyltransferase/glycogen phosphorylase"/>
    <property type="match status" value="1"/>
</dbReference>
<name>A0ABR6ZZW2_9BURK</name>
<dbReference type="RefSeq" id="WP_186950985.1">
    <property type="nucleotide sequence ID" value="NZ_JACOGF010000028.1"/>
</dbReference>
<keyword evidence="2" id="KW-1185">Reference proteome</keyword>